<evidence type="ECO:0000256" key="5">
    <source>
        <dbReference type="ARBA" id="ARBA00023012"/>
    </source>
</evidence>
<dbReference type="InterPro" id="IPR036097">
    <property type="entry name" value="HisK_dim/P_sf"/>
</dbReference>
<evidence type="ECO:0000256" key="2">
    <source>
        <dbReference type="ARBA" id="ARBA00012438"/>
    </source>
</evidence>
<feature type="coiled-coil region" evidence="6">
    <location>
        <begin position="119"/>
        <end position="146"/>
    </location>
</feature>
<keyword evidence="4" id="KW-0418">Kinase</keyword>
<evidence type="ECO:0000256" key="6">
    <source>
        <dbReference type="SAM" id="Coils"/>
    </source>
</evidence>
<comment type="caution">
    <text evidence="8">The sequence shown here is derived from an EMBL/GenBank/DDBJ whole genome shotgun (WGS) entry which is preliminary data.</text>
</comment>
<dbReference type="SMART" id="SM00387">
    <property type="entry name" value="HATPase_c"/>
    <property type="match status" value="1"/>
</dbReference>
<dbReference type="EC" id="2.7.13.3" evidence="2"/>
<dbReference type="InterPro" id="IPR003594">
    <property type="entry name" value="HATPase_dom"/>
</dbReference>
<feature type="coiled-coil region" evidence="6">
    <location>
        <begin position="20"/>
        <end position="77"/>
    </location>
</feature>
<keyword evidence="4" id="KW-0808">Transferase</keyword>
<dbReference type="PANTHER" id="PTHR43547:SF2">
    <property type="entry name" value="HYBRID SIGNAL TRANSDUCTION HISTIDINE KINASE C"/>
    <property type="match status" value="1"/>
</dbReference>
<dbReference type="Pfam" id="PF02518">
    <property type="entry name" value="HATPase_c"/>
    <property type="match status" value="1"/>
</dbReference>
<evidence type="ECO:0000313" key="9">
    <source>
        <dbReference type="Proteomes" id="UP000654345"/>
    </source>
</evidence>
<evidence type="ECO:0000256" key="1">
    <source>
        <dbReference type="ARBA" id="ARBA00000085"/>
    </source>
</evidence>
<dbReference type="Pfam" id="PF00512">
    <property type="entry name" value="HisKA"/>
    <property type="match status" value="1"/>
</dbReference>
<dbReference type="CDD" id="cd00082">
    <property type="entry name" value="HisKA"/>
    <property type="match status" value="1"/>
</dbReference>
<dbReference type="PROSITE" id="PS50109">
    <property type="entry name" value="HIS_KIN"/>
    <property type="match status" value="1"/>
</dbReference>
<proteinExistence type="predicted"/>
<dbReference type="RefSeq" id="WP_201370958.1">
    <property type="nucleotide sequence ID" value="NZ_BNJG01000001.1"/>
</dbReference>
<evidence type="ECO:0000259" key="7">
    <source>
        <dbReference type="PROSITE" id="PS50109"/>
    </source>
</evidence>
<accession>A0ABQ3UPC7</accession>
<keyword evidence="3" id="KW-0597">Phosphoprotein</keyword>
<dbReference type="InterPro" id="IPR004358">
    <property type="entry name" value="Sig_transdc_His_kin-like_C"/>
</dbReference>
<dbReference type="Gene3D" id="1.10.287.130">
    <property type="match status" value="1"/>
</dbReference>
<feature type="domain" description="Histidine kinase" evidence="7">
    <location>
        <begin position="87"/>
        <end position="319"/>
    </location>
</feature>
<sequence length="319" mass="36088">MEGSVQEEQTNYQEVRALRVRIAELEKMQQEQNLALHQEKEVRKALETRLHTVLNERDCLIEELTEAQDNINALLDANQRMDEFLGIASHELRTPLTTINGNIQLAKRRLKAFRLDDTREDFANKVDVIREMLERAERQVRVQNRLVGDLLDISRIQANRLELHFQEGDLITIIKEAVEDQRAAWPKRLIVLDNFSCTQEILIEADPDRIGQVITNYLTNALKYSAPETGVNVAISSTAQEVKVAVQDAGPGISAEEQAQLWQRFYRVPGISVQNGSGVGLGLGLHICRTIIERHGGRVGVDSIQGEGSTFWFTLPFIA</sequence>
<name>A0ABQ3UPC7_9CHLR</name>
<dbReference type="SUPFAM" id="SSF47384">
    <property type="entry name" value="Homodimeric domain of signal transducing histidine kinase"/>
    <property type="match status" value="1"/>
</dbReference>
<comment type="catalytic activity">
    <reaction evidence="1">
        <text>ATP + protein L-histidine = ADP + protein N-phospho-L-histidine.</text>
        <dbReference type="EC" id="2.7.13.3"/>
    </reaction>
</comment>
<dbReference type="CDD" id="cd00075">
    <property type="entry name" value="HATPase"/>
    <property type="match status" value="1"/>
</dbReference>
<dbReference type="EMBL" id="BNJG01000001">
    <property type="protein sequence ID" value="GHO54220.1"/>
    <property type="molecule type" value="Genomic_DNA"/>
</dbReference>
<dbReference type="Gene3D" id="3.30.565.10">
    <property type="entry name" value="Histidine kinase-like ATPase, C-terminal domain"/>
    <property type="match status" value="1"/>
</dbReference>
<keyword evidence="9" id="KW-1185">Reference proteome</keyword>
<dbReference type="Proteomes" id="UP000654345">
    <property type="component" value="Unassembled WGS sequence"/>
</dbReference>
<protein>
    <recommendedName>
        <fullName evidence="2">histidine kinase</fullName>
        <ecNumber evidence="2">2.7.13.3</ecNumber>
    </recommendedName>
</protein>
<dbReference type="SMART" id="SM00388">
    <property type="entry name" value="HisKA"/>
    <property type="match status" value="1"/>
</dbReference>
<dbReference type="PANTHER" id="PTHR43547">
    <property type="entry name" value="TWO-COMPONENT HISTIDINE KINASE"/>
    <property type="match status" value="1"/>
</dbReference>
<evidence type="ECO:0000313" key="8">
    <source>
        <dbReference type="EMBL" id="GHO54220.1"/>
    </source>
</evidence>
<keyword evidence="6" id="KW-0175">Coiled coil</keyword>
<dbReference type="InterPro" id="IPR003661">
    <property type="entry name" value="HisK_dim/P_dom"/>
</dbReference>
<organism evidence="8 9">
    <name type="scientific">Ktedonobacter robiniae</name>
    <dbReference type="NCBI Taxonomy" id="2778365"/>
    <lineage>
        <taxon>Bacteria</taxon>
        <taxon>Bacillati</taxon>
        <taxon>Chloroflexota</taxon>
        <taxon>Ktedonobacteria</taxon>
        <taxon>Ktedonobacterales</taxon>
        <taxon>Ktedonobacteraceae</taxon>
        <taxon>Ktedonobacter</taxon>
    </lineage>
</organism>
<dbReference type="InterPro" id="IPR005467">
    <property type="entry name" value="His_kinase_dom"/>
</dbReference>
<dbReference type="PRINTS" id="PR00344">
    <property type="entry name" value="BCTRLSENSOR"/>
</dbReference>
<keyword evidence="5" id="KW-0902">Two-component regulatory system</keyword>
<evidence type="ECO:0000256" key="4">
    <source>
        <dbReference type="ARBA" id="ARBA00022777"/>
    </source>
</evidence>
<dbReference type="SUPFAM" id="SSF55874">
    <property type="entry name" value="ATPase domain of HSP90 chaperone/DNA topoisomerase II/histidine kinase"/>
    <property type="match status" value="1"/>
</dbReference>
<reference evidence="8 9" key="1">
    <citation type="journal article" date="2021" name="Int. J. Syst. Evol. Microbiol.">
        <title>Reticulibacter mediterranei gen. nov., sp. nov., within the new family Reticulibacteraceae fam. nov., and Ktedonospora formicarum gen. nov., sp. nov., Ktedonobacter robiniae sp. nov., Dictyobacter formicarum sp. nov. and Dictyobacter arantiisoli sp. nov., belonging to the class Ktedonobacteria.</title>
        <authorList>
            <person name="Yabe S."/>
            <person name="Zheng Y."/>
            <person name="Wang C.M."/>
            <person name="Sakai Y."/>
            <person name="Abe K."/>
            <person name="Yokota A."/>
            <person name="Donadio S."/>
            <person name="Cavaletti L."/>
            <person name="Monciardini P."/>
        </authorList>
    </citation>
    <scope>NUCLEOTIDE SEQUENCE [LARGE SCALE GENOMIC DNA]</scope>
    <source>
        <strain evidence="8 9">SOSP1-30</strain>
    </source>
</reference>
<gene>
    <name evidence="8" type="ORF">KSB_26950</name>
</gene>
<dbReference type="InterPro" id="IPR036890">
    <property type="entry name" value="HATPase_C_sf"/>
</dbReference>
<evidence type="ECO:0000256" key="3">
    <source>
        <dbReference type="ARBA" id="ARBA00022553"/>
    </source>
</evidence>